<dbReference type="RefSeq" id="WP_078758080.1">
    <property type="nucleotide sequence ID" value="NZ_FUXP01000004.1"/>
</dbReference>
<sequence>MNRPWEVIRYVKATLGECGWACLSLVAAIIFVGVFVLLAEAPAASVWEALRSPVNIVRVAVLTAAIWIWAYIARAIRSVRDEQRERADSGGERPLADLGFDGILRDTR</sequence>
<keyword evidence="2" id="KW-1133">Transmembrane helix</keyword>
<dbReference type="STRING" id="1122188.SAMN02745674_01483"/>
<feature type="transmembrane region" description="Helical" evidence="2">
    <location>
        <begin position="56"/>
        <end position="76"/>
    </location>
</feature>
<keyword evidence="2" id="KW-0812">Transmembrane</keyword>
<evidence type="ECO:0000313" key="3">
    <source>
        <dbReference type="EMBL" id="SJZ98691.1"/>
    </source>
</evidence>
<dbReference type="Proteomes" id="UP000190061">
    <property type="component" value="Unassembled WGS sequence"/>
</dbReference>
<dbReference type="OrthoDB" id="9992322at2"/>
<feature type="compositionally biased region" description="Basic and acidic residues" evidence="1">
    <location>
        <begin position="85"/>
        <end position="95"/>
    </location>
</feature>
<proteinExistence type="predicted"/>
<keyword evidence="2" id="KW-0472">Membrane</keyword>
<keyword evidence="4" id="KW-1185">Reference proteome</keyword>
<evidence type="ECO:0000256" key="1">
    <source>
        <dbReference type="SAM" id="MobiDB-lite"/>
    </source>
</evidence>
<accession>A0A1T4Q580</accession>
<gene>
    <name evidence="3" type="ORF">SAMN02745674_01483</name>
</gene>
<dbReference type="EMBL" id="FUXP01000004">
    <property type="protein sequence ID" value="SJZ98691.1"/>
    <property type="molecule type" value="Genomic_DNA"/>
</dbReference>
<dbReference type="AlphaFoldDB" id="A0A1T4Q580"/>
<organism evidence="3 4">
    <name type="scientific">Lysobacter spongiicola DSM 21749</name>
    <dbReference type="NCBI Taxonomy" id="1122188"/>
    <lineage>
        <taxon>Bacteria</taxon>
        <taxon>Pseudomonadati</taxon>
        <taxon>Pseudomonadota</taxon>
        <taxon>Gammaproteobacteria</taxon>
        <taxon>Lysobacterales</taxon>
        <taxon>Lysobacteraceae</taxon>
        <taxon>Novilysobacter</taxon>
    </lineage>
</organism>
<evidence type="ECO:0000313" key="4">
    <source>
        <dbReference type="Proteomes" id="UP000190061"/>
    </source>
</evidence>
<protein>
    <submittedName>
        <fullName evidence="3">Uncharacterized protein</fullName>
    </submittedName>
</protein>
<reference evidence="3 4" key="1">
    <citation type="submission" date="2017-02" db="EMBL/GenBank/DDBJ databases">
        <authorList>
            <person name="Peterson S.W."/>
        </authorList>
    </citation>
    <scope>NUCLEOTIDE SEQUENCE [LARGE SCALE GENOMIC DNA]</scope>
    <source>
        <strain evidence="3 4">DSM 21749</strain>
    </source>
</reference>
<evidence type="ECO:0000256" key="2">
    <source>
        <dbReference type="SAM" id="Phobius"/>
    </source>
</evidence>
<feature type="transmembrane region" description="Helical" evidence="2">
    <location>
        <begin position="20"/>
        <end position="44"/>
    </location>
</feature>
<feature type="region of interest" description="Disordered" evidence="1">
    <location>
        <begin position="85"/>
        <end position="108"/>
    </location>
</feature>
<name>A0A1T4Q580_9GAMM</name>